<keyword evidence="5" id="KW-0598">Phosphotransferase system</keyword>
<dbReference type="InterPro" id="IPR001020">
    <property type="entry name" value="PTS_HPr_His_P_site"/>
</dbReference>
<dbReference type="CDD" id="cd00367">
    <property type="entry name" value="PTS-HPr_like"/>
    <property type="match status" value="1"/>
</dbReference>
<dbReference type="OrthoDB" id="9809047at2"/>
<dbReference type="Gene3D" id="3.30.1340.10">
    <property type="entry name" value="HPr-like"/>
    <property type="match status" value="1"/>
</dbReference>
<comment type="subcellular location">
    <subcellularLocation>
        <location evidence="2">Cytoplasm</location>
    </subcellularLocation>
</comment>
<feature type="domain" description="HPr" evidence="6">
    <location>
        <begin position="1"/>
        <end position="87"/>
    </location>
</feature>
<dbReference type="Proteomes" id="UP000184465">
    <property type="component" value="Unassembled WGS sequence"/>
</dbReference>
<keyword evidence="8" id="KW-1185">Reference proteome</keyword>
<dbReference type="AlphaFoldDB" id="A0A1M6MRS9"/>
<dbReference type="NCBIfam" id="TIGR01003">
    <property type="entry name" value="PTS_HPr_family"/>
    <property type="match status" value="1"/>
</dbReference>
<gene>
    <name evidence="7" type="ORF">SAMN02745912_01382</name>
</gene>
<dbReference type="PANTHER" id="PTHR33705">
    <property type="entry name" value="PHOSPHOCARRIER PROTEIN HPR"/>
    <property type="match status" value="1"/>
</dbReference>
<dbReference type="Pfam" id="PF00381">
    <property type="entry name" value="PTS-HPr"/>
    <property type="match status" value="1"/>
</dbReference>
<organism evidence="7 8">
    <name type="scientific">Paramaledivibacter caminithermalis (strain DSM 15212 / CIP 107654 / DViRD3)</name>
    <name type="common">Clostridium caminithermale</name>
    <dbReference type="NCBI Taxonomy" id="1121301"/>
    <lineage>
        <taxon>Bacteria</taxon>
        <taxon>Bacillati</taxon>
        <taxon>Bacillota</taxon>
        <taxon>Clostridia</taxon>
        <taxon>Peptostreptococcales</taxon>
        <taxon>Caminicellaceae</taxon>
        <taxon>Paramaledivibacter</taxon>
    </lineage>
</organism>
<protein>
    <recommendedName>
        <fullName evidence="3">Phosphocarrier protein HPr</fullName>
    </recommendedName>
</protein>
<accession>A0A1M6MRS9</accession>
<dbReference type="PRINTS" id="PR00107">
    <property type="entry name" value="PHOSPHOCPHPR"/>
</dbReference>
<evidence type="ECO:0000313" key="8">
    <source>
        <dbReference type="Proteomes" id="UP000184465"/>
    </source>
</evidence>
<evidence type="ECO:0000259" key="6">
    <source>
        <dbReference type="PROSITE" id="PS51350"/>
    </source>
</evidence>
<evidence type="ECO:0000256" key="5">
    <source>
        <dbReference type="ARBA" id="ARBA00022683"/>
    </source>
</evidence>
<evidence type="ECO:0000256" key="3">
    <source>
        <dbReference type="ARBA" id="ARBA00020422"/>
    </source>
</evidence>
<dbReference type="InterPro" id="IPR035895">
    <property type="entry name" value="HPr-like_sf"/>
</dbReference>
<dbReference type="RefSeq" id="WP_073148298.1">
    <property type="nucleotide sequence ID" value="NZ_FRAG01000012.1"/>
</dbReference>
<dbReference type="PROSITE" id="PS00369">
    <property type="entry name" value="PTS_HPR_HIS"/>
    <property type="match status" value="1"/>
</dbReference>
<dbReference type="PANTHER" id="PTHR33705:SF2">
    <property type="entry name" value="PHOSPHOCARRIER PROTEIN NPR"/>
    <property type="match status" value="1"/>
</dbReference>
<dbReference type="EMBL" id="FRAG01000012">
    <property type="protein sequence ID" value="SHJ86167.1"/>
    <property type="molecule type" value="Genomic_DNA"/>
</dbReference>
<evidence type="ECO:0000313" key="7">
    <source>
        <dbReference type="EMBL" id="SHJ86167.1"/>
    </source>
</evidence>
<comment type="function">
    <text evidence="1">General (non sugar-specific) component of the phosphoenolpyruvate-dependent sugar phosphotransferase system (sugar PTS). This major carbohydrate active-transport system catalyzes the phosphorylation of incoming sugar substrates concomitantly with their translocation across the cell membrane. The phosphoryl group from phosphoenolpyruvate (PEP) is transferred to the phosphoryl carrier protein HPr by enzyme I. Phospho-HPr then transfers it to the PTS EIIA domain.</text>
</comment>
<proteinExistence type="predicted"/>
<evidence type="ECO:0000256" key="1">
    <source>
        <dbReference type="ARBA" id="ARBA00003681"/>
    </source>
</evidence>
<dbReference type="GO" id="GO:0009401">
    <property type="term" value="P:phosphoenolpyruvate-dependent sugar phosphotransferase system"/>
    <property type="evidence" value="ECO:0007669"/>
    <property type="project" value="UniProtKB-KW"/>
</dbReference>
<evidence type="ECO:0000256" key="4">
    <source>
        <dbReference type="ARBA" id="ARBA00022490"/>
    </source>
</evidence>
<dbReference type="InterPro" id="IPR000032">
    <property type="entry name" value="HPr-like"/>
</dbReference>
<dbReference type="GO" id="GO:0005737">
    <property type="term" value="C:cytoplasm"/>
    <property type="evidence" value="ECO:0007669"/>
    <property type="project" value="UniProtKB-SubCell"/>
</dbReference>
<sequence>MYKFETKLMNETGLHARPASLLVKEAANYKCKISIIKDGIEYNGKSIMAILSMGAVKGDKLMIITQGEDEKEAFEGLKALANNNFGE</sequence>
<reference evidence="7 8" key="1">
    <citation type="submission" date="2016-11" db="EMBL/GenBank/DDBJ databases">
        <authorList>
            <person name="Jaros S."/>
            <person name="Januszkiewicz K."/>
            <person name="Wedrychowicz H."/>
        </authorList>
    </citation>
    <scope>NUCLEOTIDE SEQUENCE [LARGE SCALE GENOMIC DNA]</scope>
    <source>
        <strain evidence="7 8">DSM 15212</strain>
    </source>
</reference>
<dbReference type="SUPFAM" id="SSF55594">
    <property type="entry name" value="HPr-like"/>
    <property type="match status" value="1"/>
</dbReference>
<dbReference type="InterPro" id="IPR002114">
    <property type="entry name" value="PTS_HPr_Ser_P_site"/>
</dbReference>
<keyword evidence="4" id="KW-0963">Cytoplasm</keyword>
<dbReference type="STRING" id="1121301.SAMN02745912_01382"/>
<evidence type="ECO:0000256" key="2">
    <source>
        <dbReference type="ARBA" id="ARBA00004496"/>
    </source>
</evidence>
<dbReference type="PROSITE" id="PS51350">
    <property type="entry name" value="PTS_HPR_DOM"/>
    <property type="match status" value="1"/>
</dbReference>
<dbReference type="InterPro" id="IPR050399">
    <property type="entry name" value="HPr"/>
</dbReference>
<name>A0A1M6MRS9_PARC5</name>
<dbReference type="PROSITE" id="PS00589">
    <property type="entry name" value="PTS_HPR_SER"/>
    <property type="match status" value="1"/>
</dbReference>